<protein>
    <submittedName>
        <fullName evidence="2">Uncharacterized protein</fullName>
    </submittedName>
</protein>
<feature type="region of interest" description="Disordered" evidence="1">
    <location>
        <begin position="1"/>
        <end position="22"/>
    </location>
</feature>
<organism evidence="2 3">
    <name type="scientific">Actinotalea ferrariae CF5-4</name>
    <dbReference type="NCBI Taxonomy" id="948458"/>
    <lineage>
        <taxon>Bacteria</taxon>
        <taxon>Bacillati</taxon>
        <taxon>Actinomycetota</taxon>
        <taxon>Actinomycetes</taxon>
        <taxon>Micrococcales</taxon>
        <taxon>Cellulomonadaceae</taxon>
        <taxon>Actinotalea</taxon>
    </lineage>
</organism>
<reference evidence="2 3" key="1">
    <citation type="submission" date="2014-01" db="EMBL/GenBank/DDBJ databases">
        <title>Actinotalea ferrariae CF5-4.</title>
        <authorList>
            <person name="Chen F."/>
            <person name="Li Y."/>
            <person name="Wang G."/>
        </authorList>
    </citation>
    <scope>NUCLEOTIDE SEQUENCE [LARGE SCALE GENOMIC DNA]</scope>
    <source>
        <strain evidence="2 3">CF5-4</strain>
    </source>
</reference>
<feature type="non-terminal residue" evidence="2">
    <location>
        <position position="93"/>
    </location>
</feature>
<keyword evidence="3" id="KW-1185">Reference proteome</keyword>
<proteinExistence type="predicted"/>
<evidence type="ECO:0000256" key="1">
    <source>
        <dbReference type="SAM" id="MobiDB-lite"/>
    </source>
</evidence>
<name>A0A021VRS5_9CELL</name>
<comment type="caution">
    <text evidence="2">The sequence shown here is derived from an EMBL/GenBank/DDBJ whole genome shotgun (WGS) entry which is preliminary data.</text>
</comment>
<gene>
    <name evidence="2" type="ORF">N866_16225</name>
</gene>
<dbReference type="Proteomes" id="UP000019753">
    <property type="component" value="Unassembled WGS sequence"/>
</dbReference>
<dbReference type="EMBL" id="AXCW01000517">
    <property type="protein sequence ID" value="EYR61802.1"/>
    <property type="molecule type" value="Genomic_DNA"/>
</dbReference>
<dbReference type="AlphaFoldDB" id="A0A021VRS5"/>
<sequence>MSAAGALVAADRDQKRRRAPAQRLVRQAPGHGVPRAAFAAATPAPARRIVLLDTAGKHRPVRLQFLPHDDETELVEAAERRHIRGREGSVKHV</sequence>
<accession>A0A021VRS5</accession>
<evidence type="ECO:0000313" key="2">
    <source>
        <dbReference type="EMBL" id="EYR61802.1"/>
    </source>
</evidence>
<evidence type="ECO:0000313" key="3">
    <source>
        <dbReference type="Proteomes" id="UP000019753"/>
    </source>
</evidence>